<dbReference type="InterPro" id="IPR038638">
    <property type="entry name" value="RbpA_sf"/>
</dbReference>
<dbReference type="HAMAP" id="MF_01483">
    <property type="entry name" value="RbpA"/>
    <property type="match status" value="1"/>
</dbReference>
<name>A0ABW4Q7B3_9MICC</name>
<keyword evidence="1" id="KW-0804">Transcription</keyword>
<evidence type="ECO:0000256" key="1">
    <source>
        <dbReference type="HAMAP-Rule" id="MF_01483"/>
    </source>
</evidence>
<comment type="cofactor">
    <cofactor evidence="1">
        <name>Zn(2+)</name>
        <dbReference type="ChEBI" id="CHEBI:29105"/>
    </cofactor>
    <text evidence="1">Bind 1 Zn(2+) per subunit.</text>
</comment>
<reference evidence="3" key="1">
    <citation type="journal article" date="2019" name="Int. J. Syst. Evol. Microbiol.">
        <title>The Global Catalogue of Microorganisms (GCM) 10K type strain sequencing project: providing services to taxonomists for standard genome sequencing and annotation.</title>
        <authorList>
            <consortium name="The Broad Institute Genomics Platform"/>
            <consortium name="The Broad Institute Genome Sequencing Center for Infectious Disease"/>
            <person name="Wu L."/>
            <person name="Ma J."/>
        </authorList>
    </citation>
    <scope>NUCLEOTIDE SEQUENCE [LARGE SCALE GENOMIC DNA]</scope>
    <source>
        <strain evidence="3">JCM 11496</strain>
    </source>
</reference>
<keyword evidence="1" id="KW-0862">Zinc</keyword>
<dbReference type="Gene3D" id="2.20.28.270">
    <property type="entry name" value="RNA polymerase-binding protein A"/>
    <property type="match status" value="1"/>
</dbReference>
<sequence>MVNAGNAFKGTRIGTESYGGMAGWQAESGRRPAVVDRTVVSYWCIENHETRPTFAKLHDDEIPEVWECGRCGRAAGRLPGVEPLVDGIEPFKSHLQYAKERRSEEEAASVLEQALCNLRSRRGGLTGGLAT</sequence>
<comment type="caution">
    <text evidence="2">The sequence shown here is derived from an EMBL/GenBank/DDBJ whole genome shotgun (WGS) entry which is preliminary data.</text>
</comment>
<dbReference type="Proteomes" id="UP001597307">
    <property type="component" value="Unassembled WGS sequence"/>
</dbReference>
<dbReference type="Pfam" id="PF13397">
    <property type="entry name" value="RbpA"/>
    <property type="match status" value="1"/>
</dbReference>
<gene>
    <name evidence="1" type="primary">rbpA</name>
    <name evidence="2" type="ORF">ACFSFX_08275</name>
</gene>
<comment type="similarity">
    <text evidence="1">Belongs to the RNA polymerase-binding protein RbpA family.</text>
</comment>
<keyword evidence="3" id="KW-1185">Reference proteome</keyword>
<keyword evidence="1" id="KW-0479">Metal-binding</keyword>
<dbReference type="EMBL" id="JBHUGA010000021">
    <property type="protein sequence ID" value="MFD1846590.1"/>
    <property type="molecule type" value="Genomic_DNA"/>
</dbReference>
<proteinExistence type="inferred from homology"/>
<comment type="function">
    <text evidence="1">Binds to RNA polymerase (RNAP), stimulating transcription from principal, but not alternative sigma factor promoters.</text>
</comment>
<feature type="binding site" evidence="1">
    <location>
        <position position="71"/>
    </location>
    <ligand>
        <name>Zn(2+)</name>
        <dbReference type="ChEBI" id="CHEBI:29105"/>
    </ligand>
</feature>
<feature type="binding site" evidence="1">
    <location>
        <position position="68"/>
    </location>
    <ligand>
        <name>Zn(2+)</name>
        <dbReference type="ChEBI" id="CHEBI:29105"/>
    </ligand>
</feature>
<feature type="binding site" evidence="1">
    <location>
        <position position="44"/>
    </location>
    <ligand>
        <name>Zn(2+)</name>
        <dbReference type="ChEBI" id="CHEBI:29105"/>
    </ligand>
</feature>
<evidence type="ECO:0000313" key="3">
    <source>
        <dbReference type="Proteomes" id="UP001597307"/>
    </source>
</evidence>
<feature type="binding site" evidence="1">
    <location>
        <position position="48"/>
    </location>
    <ligand>
        <name>Zn(2+)</name>
        <dbReference type="ChEBI" id="CHEBI:29105"/>
    </ligand>
</feature>
<accession>A0ABW4Q7B3</accession>
<organism evidence="2 3">
    <name type="scientific">Arthrobacter flavus</name>
    <dbReference type="NCBI Taxonomy" id="95172"/>
    <lineage>
        <taxon>Bacteria</taxon>
        <taxon>Bacillati</taxon>
        <taxon>Actinomycetota</taxon>
        <taxon>Actinomycetes</taxon>
        <taxon>Micrococcales</taxon>
        <taxon>Micrococcaceae</taxon>
        <taxon>Arthrobacter</taxon>
    </lineage>
</organism>
<protein>
    <recommendedName>
        <fullName evidence="1">RNA polymerase-binding protein RbpA</fullName>
    </recommendedName>
</protein>
<keyword evidence="1" id="KW-0805">Transcription regulation</keyword>
<dbReference type="RefSeq" id="WP_343878555.1">
    <property type="nucleotide sequence ID" value="NZ_BAAAIJ010000020.1"/>
</dbReference>
<dbReference type="InterPro" id="IPR025182">
    <property type="entry name" value="RNApol-bd_RbpA"/>
</dbReference>
<comment type="subunit">
    <text evidence="1">Forms a complex with the RNAP catalytic core and with free principal sigma factors.</text>
</comment>
<evidence type="ECO:0000313" key="2">
    <source>
        <dbReference type="EMBL" id="MFD1846590.1"/>
    </source>
</evidence>